<protein>
    <recommendedName>
        <fullName evidence="1">SnoaL-like domain-containing protein</fullName>
    </recommendedName>
</protein>
<name>A0A101NR42_9ACTN</name>
<dbReference type="SUPFAM" id="SSF54427">
    <property type="entry name" value="NTF2-like"/>
    <property type="match status" value="1"/>
</dbReference>
<dbReference type="Gene3D" id="3.10.450.50">
    <property type="match status" value="1"/>
</dbReference>
<dbReference type="OrthoDB" id="8684708at2"/>
<dbReference type="Pfam" id="PF12680">
    <property type="entry name" value="SnoaL_2"/>
    <property type="match status" value="1"/>
</dbReference>
<dbReference type="Proteomes" id="UP000053127">
    <property type="component" value="Unassembled WGS sequence"/>
</dbReference>
<proteinExistence type="predicted"/>
<dbReference type="RefSeq" id="WP_067136364.1">
    <property type="nucleotide sequence ID" value="NZ_JBFACD010000033.1"/>
</dbReference>
<dbReference type="InterPro" id="IPR037401">
    <property type="entry name" value="SnoaL-like"/>
</dbReference>
<reference evidence="2 3" key="1">
    <citation type="submission" date="2015-10" db="EMBL/GenBank/DDBJ databases">
        <title>Draft genome sequence of Streptomyces yokosukanensis DSM 40224, type strain for the species Streptomyces yokosukanensis.</title>
        <authorList>
            <person name="Ruckert C."/>
            <person name="Winkler A."/>
            <person name="Kalinowski J."/>
            <person name="Kampfer P."/>
            <person name="Glaeser S."/>
        </authorList>
    </citation>
    <scope>NUCLEOTIDE SEQUENCE [LARGE SCALE GENOMIC DNA]</scope>
    <source>
        <strain evidence="2 3">DSM 40224</strain>
    </source>
</reference>
<evidence type="ECO:0000313" key="3">
    <source>
        <dbReference type="Proteomes" id="UP000053127"/>
    </source>
</evidence>
<dbReference type="EMBL" id="LMWN01000081">
    <property type="protein sequence ID" value="KUM97824.1"/>
    <property type="molecule type" value="Genomic_DNA"/>
</dbReference>
<organism evidence="2 3">
    <name type="scientific">Streptomyces yokosukanensis</name>
    <dbReference type="NCBI Taxonomy" id="67386"/>
    <lineage>
        <taxon>Bacteria</taxon>
        <taxon>Bacillati</taxon>
        <taxon>Actinomycetota</taxon>
        <taxon>Actinomycetes</taxon>
        <taxon>Kitasatosporales</taxon>
        <taxon>Streptomycetaceae</taxon>
        <taxon>Streptomyces</taxon>
    </lineage>
</organism>
<sequence>MPNHQAHAVDPHALPETITRYLKAHEAHDTATALTAFTSDATVTDDGRTYQGATAIGQWLNRSATEFTYTIELTDARRTDSTRYVATHHLEGNFPGGRVDLRYQFTLRNELIERLVIEP</sequence>
<feature type="domain" description="SnoaL-like" evidence="1">
    <location>
        <begin position="18"/>
        <end position="108"/>
    </location>
</feature>
<accession>A0A101NR42</accession>
<comment type="caution">
    <text evidence="2">The sequence shown here is derived from an EMBL/GenBank/DDBJ whole genome shotgun (WGS) entry which is preliminary data.</text>
</comment>
<dbReference type="InterPro" id="IPR032710">
    <property type="entry name" value="NTF2-like_dom_sf"/>
</dbReference>
<dbReference type="AlphaFoldDB" id="A0A101NR42"/>
<evidence type="ECO:0000259" key="1">
    <source>
        <dbReference type="Pfam" id="PF12680"/>
    </source>
</evidence>
<gene>
    <name evidence="2" type="ORF">AQI95_41585</name>
</gene>
<dbReference type="STRING" id="67386.AQI95_41585"/>
<evidence type="ECO:0000313" key="2">
    <source>
        <dbReference type="EMBL" id="KUM97824.1"/>
    </source>
</evidence>
<keyword evidence="3" id="KW-1185">Reference proteome</keyword>